<dbReference type="RefSeq" id="WP_087642635.1">
    <property type="nucleotide sequence ID" value="NZ_FCON02000002.1"/>
</dbReference>
<dbReference type="PANTHER" id="PTHR42870">
    <property type="entry name" value="ACETYL-COA C-ACETYLTRANSFERASE"/>
    <property type="match status" value="1"/>
</dbReference>
<dbReference type="PANTHER" id="PTHR42870:SF1">
    <property type="entry name" value="NON-SPECIFIC LIPID-TRANSFER PROTEIN-LIKE 2"/>
    <property type="match status" value="1"/>
</dbReference>
<evidence type="ECO:0000313" key="3">
    <source>
        <dbReference type="Proteomes" id="UP000054770"/>
    </source>
</evidence>
<protein>
    <submittedName>
        <fullName evidence="2">Thiolase family protein</fullName>
    </submittedName>
</protein>
<sequence>MNPMQDLSNRVAVVGVGNTRYGDFPDVSDYALGAQAFKLALDDCGLEKNAVDGLLTCRVPFYAHMGEILGLNPRWTMTLPGHGRMSGMAITEAMLALETGAANYVALIYTNIGRSRRMNYGGDEFATFWDPWGLTSPGASHGLMFRMHMERYGTTTRQLGEVSVAFRNNAILNPDAVMRKPITLDDHSAARRIVGPLGLLDYCLVNDGAVCMILTTRDRAADLSKPPVLISGVGARDAFERSAIGNFDQEFWYDEVREAGTNAYQMAGVTHDDIDALMCYDNFTPTVLFSLEGLGFCERGEAGVFVENGALGLNGRLPTNTDGGHLSNSYMQGWALNVEAVRQLRGECGARQVADCEVVQYVAATPCTRSIIYTKG</sequence>
<dbReference type="InterPro" id="IPR016039">
    <property type="entry name" value="Thiolase-like"/>
</dbReference>
<accession>A0A158F6E9</accession>
<dbReference type="Proteomes" id="UP000054770">
    <property type="component" value="Unassembled WGS sequence"/>
</dbReference>
<feature type="domain" description="Thiolase C-terminal" evidence="1">
    <location>
        <begin position="251"/>
        <end position="358"/>
    </location>
</feature>
<reference evidence="2" key="1">
    <citation type="submission" date="2016-01" db="EMBL/GenBank/DDBJ databases">
        <authorList>
            <person name="Peeters C."/>
        </authorList>
    </citation>
    <scope>NUCLEOTIDE SEQUENCE [LARGE SCALE GENOMIC DNA]</scope>
    <source>
        <strain evidence="2">LMG 22940</strain>
    </source>
</reference>
<dbReference type="InterPro" id="IPR055140">
    <property type="entry name" value="Thiolase_C_2"/>
</dbReference>
<gene>
    <name evidence="2" type="ORF">AWB68_00352</name>
</gene>
<dbReference type="CDD" id="cd00829">
    <property type="entry name" value="SCP-x_thiolase"/>
    <property type="match status" value="1"/>
</dbReference>
<dbReference type="OrthoDB" id="9790314at2"/>
<keyword evidence="3" id="KW-1185">Reference proteome</keyword>
<proteinExistence type="predicted"/>
<dbReference type="EMBL" id="FCON02000002">
    <property type="protein sequence ID" value="SAL15442.1"/>
    <property type="molecule type" value="Genomic_DNA"/>
</dbReference>
<comment type="caution">
    <text evidence="2">The sequence shown here is derived from an EMBL/GenBank/DDBJ whole genome shotgun (WGS) entry which is preliminary data.</text>
</comment>
<dbReference type="Gene3D" id="3.40.47.10">
    <property type="match status" value="1"/>
</dbReference>
<dbReference type="AlphaFoldDB" id="A0A158F6E9"/>
<organism evidence="2 3">
    <name type="scientific">Caballeronia choica</name>
    <dbReference type="NCBI Taxonomy" id="326476"/>
    <lineage>
        <taxon>Bacteria</taxon>
        <taxon>Pseudomonadati</taxon>
        <taxon>Pseudomonadota</taxon>
        <taxon>Betaproteobacteria</taxon>
        <taxon>Burkholderiales</taxon>
        <taxon>Burkholderiaceae</taxon>
        <taxon>Caballeronia</taxon>
    </lineage>
</organism>
<dbReference type="Pfam" id="PF22691">
    <property type="entry name" value="Thiolase_C_1"/>
    <property type="match status" value="1"/>
</dbReference>
<name>A0A158F6E9_9BURK</name>
<evidence type="ECO:0000313" key="2">
    <source>
        <dbReference type="EMBL" id="SAL15442.1"/>
    </source>
</evidence>
<dbReference type="SUPFAM" id="SSF53901">
    <property type="entry name" value="Thiolase-like"/>
    <property type="match status" value="2"/>
</dbReference>
<dbReference type="GO" id="GO:0003988">
    <property type="term" value="F:acetyl-CoA C-acyltransferase activity"/>
    <property type="evidence" value="ECO:0007669"/>
    <property type="project" value="UniProtKB-ARBA"/>
</dbReference>
<evidence type="ECO:0000259" key="1">
    <source>
        <dbReference type="Pfam" id="PF22691"/>
    </source>
</evidence>
<dbReference type="PIRSF" id="PIRSF000429">
    <property type="entry name" value="Ac-CoA_Ac_transf"/>
    <property type="match status" value="1"/>
</dbReference>
<dbReference type="InterPro" id="IPR002155">
    <property type="entry name" value="Thiolase"/>
</dbReference>